<proteinExistence type="predicted"/>
<sequence>MQEVVIASGDDKFATLIAPDDGDADRNAVHELARFAGPIGHSLTLRERYTVSIRVSWPQLLHNQSYCI</sequence>
<dbReference type="KEGG" id="pdio:PDMSB3_3167.1"/>
<dbReference type="Proteomes" id="UP000325811">
    <property type="component" value="Chromosome II"/>
</dbReference>
<dbReference type="AlphaFoldDB" id="A0A5Q4ZF94"/>
<protein>
    <submittedName>
        <fullName evidence="1">Uncharacterized protein</fullName>
    </submittedName>
</protein>
<keyword evidence="2" id="KW-1185">Reference proteome</keyword>
<evidence type="ECO:0000313" key="2">
    <source>
        <dbReference type="Proteomes" id="UP000325811"/>
    </source>
</evidence>
<dbReference type="EMBL" id="LR699554">
    <property type="protein sequence ID" value="VVD34451.1"/>
    <property type="molecule type" value="Genomic_DNA"/>
</dbReference>
<reference evidence="1 2" key="1">
    <citation type="submission" date="2019-08" db="EMBL/GenBank/DDBJ databases">
        <authorList>
            <person name="Herpell B J."/>
        </authorList>
    </citation>
    <scope>NUCLEOTIDE SEQUENCE [LARGE SCALE GENOMIC DNA]</scope>
    <source>
        <strain evidence="2">Msb3</strain>
    </source>
</reference>
<name>A0A5Q4ZF94_9BURK</name>
<accession>A0A5Q4ZF94</accession>
<organism evidence="1 2">
    <name type="scientific">Paraburkholderia dioscoreae</name>
    <dbReference type="NCBI Taxonomy" id="2604047"/>
    <lineage>
        <taxon>Bacteria</taxon>
        <taxon>Pseudomonadati</taxon>
        <taxon>Pseudomonadota</taxon>
        <taxon>Betaproteobacteria</taxon>
        <taxon>Burkholderiales</taxon>
        <taxon>Burkholderiaceae</taxon>
        <taxon>Paraburkholderia</taxon>
    </lineage>
</organism>
<gene>
    <name evidence="1" type="ORF">PDMSB3_3167</name>
</gene>
<evidence type="ECO:0000313" key="1">
    <source>
        <dbReference type="EMBL" id="VVD34451.1"/>
    </source>
</evidence>